<organism evidence="1 2">
    <name type="scientific">Rozella allomycis (strain CSF55)</name>
    <dbReference type="NCBI Taxonomy" id="988480"/>
    <lineage>
        <taxon>Eukaryota</taxon>
        <taxon>Fungi</taxon>
        <taxon>Fungi incertae sedis</taxon>
        <taxon>Cryptomycota</taxon>
        <taxon>Cryptomycota incertae sedis</taxon>
        <taxon>Rozella</taxon>
    </lineage>
</organism>
<keyword evidence="2" id="KW-1185">Reference proteome</keyword>
<dbReference type="HOGENOM" id="CLU_691083_0_0_1"/>
<sequence>MEKSLDQSNAIVMKSLGMTPTKVESLEILIGLEESCYIILNNLEHEYNPQRESRRSSLSSPTSLDHVNNEQEQVLPMAVSNNAVFGDSQMHPTVIDENLVYAIAQLLKFTYMMLDHYDMPHKSVPSKIKIQETEKYENHQVVEAKFQEWLKTVANLCAKHATNENRELPSRTSFRSDLDFHLSHIQMYVQRGEMKNQKVELNDRQQKKMEGATIYRKIIQIQGKRLNDQRASYVDKLAKLETVIDQLMESAKSSFDNQRVVLSDAKKSDMELLRITKLLEKSGSRRMDDQEVWVSQKQQKGEALVKISEKLADDNSKFSEQRFTVSKEKEKDMFVKDMFKRLDRIGTNLENQKSISPVELKEKRLDSVEKTLQRLDEFSYSDQRHEFIKKSKSSNVLSQ</sequence>
<dbReference type="AlphaFoldDB" id="A0A075ASS7"/>
<evidence type="ECO:0000313" key="1">
    <source>
        <dbReference type="EMBL" id="EPZ33318.1"/>
    </source>
</evidence>
<gene>
    <name evidence="1" type="ORF">O9G_001730</name>
</gene>
<evidence type="ECO:0000313" key="2">
    <source>
        <dbReference type="Proteomes" id="UP000030755"/>
    </source>
</evidence>
<dbReference type="OrthoDB" id="66510at2759"/>
<protein>
    <submittedName>
        <fullName evidence="1">Uncharacterized protein</fullName>
    </submittedName>
</protein>
<reference evidence="1 2" key="1">
    <citation type="journal article" date="2013" name="Curr. Biol.">
        <title>Shared signatures of parasitism and phylogenomics unite Cryptomycota and microsporidia.</title>
        <authorList>
            <person name="James T.Y."/>
            <person name="Pelin A."/>
            <person name="Bonen L."/>
            <person name="Ahrendt S."/>
            <person name="Sain D."/>
            <person name="Corradi N."/>
            <person name="Stajich J.E."/>
        </authorList>
    </citation>
    <scope>NUCLEOTIDE SEQUENCE [LARGE SCALE GENOMIC DNA]</scope>
    <source>
        <strain evidence="1 2">CSF55</strain>
    </source>
</reference>
<name>A0A075ASS7_ROZAC</name>
<accession>A0A075ASS7</accession>
<proteinExistence type="predicted"/>
<dbReference type="Proteomes" id="UP000030755">
    <property type="component" value="Unassembled WGS sequence"/>
</dbReference>
<dbReference type="EMBL" id="KE561067">
    <property type="protein sequence ID" value="EPZ33318.1"/>
    <property type="molecule type" value="Genomic_DNA"/>
</dbReference>